<dbReference type="EMBL" id="KZ110592">
    <property type="protein sequence ID" value="OSX66243.1"/>
    <property type="molecule type" value="Genomic_DNA"/>
</dbReference>
<dbReference type="GeneID" id="36321734"/>
<evidence type="ECO:0000313" key="2">
    <source>
        <dbReference type="EMBL" id="OSX66243.1"/>
    </source>
</evidence>
<feature type="region of interest" description="Disordered" evidence="1">
    <location>
        <begin position="190"/>
        <end position="210"/>
    </location>
</feature>
<gene>
    <name evidence="2" type="ORF">POSPLADRAFT_1031332</name>
</gene>
<feature type="compositionally biased region" description="Polar residues" evidence="1">
    <location>
        <begin position="198"/>
        <end position="208"/>
    </location>
</feature>
<dbReference type="RefSeq" id="XP_024343037.1">
    <property type="nucleotide sequence ID" value="XM_024476783.1"/>
</dbReference>
<reference evidence="2 3" key="1">
    <citation type="submission" date="2017-04" db="EMBL/GenBank/DDBJ databases">
        <title>Genome Sequence of the Model Brown-Rot Fungus Postia placenta SB12.</title>
        <authorList>
            <consortium name="DOE Joint Genome Institute"/>
            <person name="Gaskell J."/>
            <person name="Kersten P."/>
            <person name="Larrondo L.F."/>
            <person name="Canessa P."/>
            <person name="Martinez D."/>
            <person name="Hibbett D."/>
            <person name="Schmoll M."/>
            <person name="Kubicek C.P."/>
            <person name="Martinez A.T."/>
            <person name="Yadav J."/>
            <person name="Master E."/>
            <person name="Magnuson J.K."/>
            <person name="James T."/>
            <person name="Yaver D."/>
            <person name="Berka R."/>
            <person name="Labutti K."/>
            <person name="Lipzen A."/>
            <person name="Aerts A."/>
            <person name="Barry K."/>
            <person name="Henrissat B."/>
            <person name="Blanchette R."/>
            <person name="Grigoriev I."/>
            <person name="Cullen D."/>
        </authorList>
    </citation>
    <scope>NUCLEOTIDE SEQUENCE [LARGE SCALE GENOMIC DNA]</scope>
    <source>
        <strain evidence="2 3">MAD-698-R-SB12</strain>
    </source>
</reference>
<feature type="compositionally biased region" description="Low complexity" evidence="1">
    <location>
        <begin position="396"/>
        <end position="406"/>
    </location>
</feature>
<dbReference type="Proteomes" id="UP000194127">
    <property type="component" value="Unassembled WGS sequence"/>
</dbReference>
<sequence length="427" mass="46223">MLTLIDADVSVDAFLAIPARPGLRVHKGHTPELFPMPVSWNPQQKHAMYSPWKSRLRSVRIVQYADLSDSDSRFASSESALLHNDTEAHYGANAGRVCLDSPLRSSSAGRQVHSRTSSEDVQSLFRASEALPISVGSDVSVEAFDLDIDESLGTDLPTTSILCINPESDTGKDPSTAAIVDRSRCSTNEHASSPLLFPQSSPCSSAATSRRHGNHLDPAFCLNAVRVQRLPSTVGLTMEEVYGIPASATSVEAPLNHLPSSLGPPVLARDASRPGQRQFNTMTLSVSAPTGQNPREVTISQQPAQYASVVDRSNEKGIKRRRETRMAAARAPTSRSGLFLDPIGPSQGFDLFLDMQRMLSSRPTGRLQILDPHHSIQGLDVDPNSSDFFKTRGGASSTSSSLPNSRSSDVLQDILNVLQRESLFPFP</sequence>
<name>A0A1X6NCZ0_9APHY</name>
<accession>A0A1X6NCZ0</accession>
<organism evidence="2 3">
    <name type="scientific">Postia placenta MAD-698-R-SB12</name>
    <dbReference type="NCBI Taxonomy" id="670580"/>
    <lineage>
        <taxon>Eukaryota</taxon>
        <taxon>Fungi</taxon>
        <taxon>Dikarya</taxon>
        <taxon>Basidiomycota</taxon>
        <taxon>Agaricomycotina</taxon>
        <taxon>Agaricomycetes</taxon>
        <taxon>Polyporales</taxon>
        <taxon>Adustoporiaceae</taxon>
        <taxon>Rhodonia</taxon>
    </lineage>
</organism>
<keyword evidence="3" id="KW-1185">Reference proteome</keyword>
<evidence type="ECO:0000256" key="1">
    <source>
        <dbReference type="SAM" id="MobiDB-lite"/>
    </source>
</evidence>
<proteinExistence type="predicted"/>
<feature type="region of interest" description="Disordered" evidence="1">
    <location>
        <begin position="376"/>
        <end position="406"/>
    </location>
</feature>
<evidence type="ECO:0000313" key="3">
    <source>
        <dbReference type="Proteomes" id="UP000194127"/>
    </source>
</evidence>
<protein>
    <submittedName>
        <fullName evidence="2">Uncharacterized protein</fullName>
    </submittedName>
</protein>
<dbReference type="AlphaFoldDB" id="A0A1X6NCZ0"/>